<accession>A0A1R2AZT6</accession>
<evidence type="ECO:0000256" key="1">
    <source>
        <dbReference type="SAM" id="MobiDB-lite"/>
    </source>
</evidence>
<sequence>MLAKKPLKKSNSHIPEIFGKIYSSSSNSQQRDRQIEGSKNQHIMNLKLEIQTATQNVLNSLMKPSELIKNPKIKDYKEKIERKPINPRFGDISSILIDRESPVNMSLCEVNAMLGSPMHKRDLSSFVQVSIKYGVRVPKSIAAPPKKFVRHYSENKSISSRSSNRNK</sequence>
<reference evidence="2 3" key="1">
    <citation type="submission" date="2016-11" db="EMBL/GenBank/DDBJ databases">
        <title>The macronuclear genome of Stentor coeruleus: a giant cell with tiny introns.</title>
        <authorList>
            <person name="Slabodnick M."/>
            <person name="Ruby J.G."/>
            <person name="Reiff S.B."/>
            <person name="Swart E.C."/>
            <person name="Gosai S."/>
            <person name="Prabakaran S."/>
            <person name="Witkowska E."/>
            <person name="Larue G.E."/>
            <person name="Fisher S."/>
            <person name="Freeman R.M."/>
            <person name="Gunawardena J."/>
            <person name="Chu W."/>
            <person name="Stover N.A."/>
            <person name="Gregory B.D."/>
            <person name="Nowacki M."/>
            <person name="Derisi J."/>
            <person name="Roy S.W."/>
            <person name="Marshall W.F."/>
            <person name="Sood P."/>
        </authorList>
    </citation>
    <scope>NUCLEOTIDE SEQUENCE [LARGE SCALE GENOMIC DNA]</scope>
    <source>
        <strain evidence="2">WM001</strain>
    </source>
</reference>
<dbReference type="AlphaFoldDB" id="A0A1R2AZT6"/>
<dbReference type="Proteomes" id="UP000187209">
    <property type="component" value="Unassembled WGS sequence"/>
</dbReference>
<feature type="region of interest" description="Disordered" evidence="1">
    <location>
        <begin position="18"/>
        <end position="37"/>
    </location>
</feature>
<evidence type="ECO:0000313" key="2">
    <source>
        <dbReference type="EMBL" id="OMJ70026.1"/>
    </source>
</evidence>
<organism evidence="2 3">
    <name type="scientific">Stentor coeruleus</name>
    <dbReference type="NCBI Taxonomy" id="5963"/>
    <lineage>
        <taxon>Eukaryota</taxon>
        <taxon>Sar</taxon>
        <taxon>Alveolata</taxon>
        <taxon>Ciliophora</taxon>
        <taxon>Postciliodesmatophora</taxon>
        <taxon>Heterotrichea</taxon>
        <taxon>Heterotrichida</taxon>
        <taxon>Stentoridae</taxon>
        <taxon>Stentor</taxon>
    </lineage>
</organism>
<comment type="caution">
    <text evidence="2">The sequence shown here is derived from an EMBL/GenBank/DDBJ whole genome shotgun (WGS) entry which is preliminary data.</text>
</comment>
<dbReference type="EMBL" id="MPUH01001132">
    <property type="protein sequence ID" value="OMJ70026.1"/>
    <property type="molecule type" value="Genomic_DNA"/>
</dbReference>
<name>A0A1R2AZT6_9CILI</name>
<proteinExistence type="predicted"/>
<gene>
    <name evidence="2" type="ORF">SteCoe_32089</name>
</gene>
<evidence type="ECO:0000313" key="3">
    <source>
        <dbReference type="Proteomes" id="UP000187209"/>
    </source>
</evidence>
<keyword evidence="3" id="KW-1185">Reference proteome</keyword>
<protein>
    <submittedName>
        <fullName evidence="2">Uncharacterized protein</fullName>
    </submittedName>
</protein>